<evidence type="ECO:0000313" key="2">
    <source>
        <dbReference type="EMBL" id="RGK51610.1"/>
    </source>
</evidence>
<dbReference type="SUPFAM" id="SSF53597">
    <property type="entry name" value="Dihydrofolate reductase-like"/>
    <property type="match status" value="1"/>
</dbReference>
<evidence type="ECO:0000259" key="1">
    <source>
        <dbReference type="Pfam" id="PF01872"/>
    </source>
</evidence>
<dbReference type="PANTHER" id="PTHR38011:SF2">
    <property type="entry name" value="BIFUNCTIONAL DEAMINASE-REDUCTASE DOMAIN PROTEIN"/>
    <property type="match status" value="1"/>
</dbReference>
<dbReference type="GO" id="GO:0009231">
    <property type="term" value="P:riboflavin biosynthetic process"/>
    <property type="evidence" value="ECO:0007669"/>
    <property type="project" value="InterPro"/>
</dbReference>
<dbReference type="PANTHER" id="PTHR38011">
    <property type="entry name" value="DIHYDROFOLATE REDUCTASE FAMILY PROTEIN (AFU_ORTHOLOGUE AFUA_8G06820)"/>
    <property type="match status" value="1"/>
</dbReference>
<sequence length="170" mass="19394">MKQIKAHIAVSLDGFIATSDNELEWLPNEIKSILNEQYAIADSLLMGANTYHYIFDHWGGWPYTNKQTFVVSHHNTNITPNCRVKFLVNKQLEEIYKLRHKTNLLVVGGGNLITTLIKAKLINYITIYTVPKLLGKGIKLFHDIPNCDLKLITSNILNSNIICSTYQTYD</sequence>
<gene>
    <name evidence="2" type="ORF">DXD04_15155</name>
</gene>
<dbReference type="Proteomes" id="UP000260862">
    <property type="component" value="Unassembled WGS sequence"/>
</dbReference>
<dbReference type="InterPro" id="IPR050765">
    <property type="entry name" value="Riboflavin_Biosynth_HTPR"/>
</dbReference>
<feature type="domain" description="Bacterial bifunctional deaminase-reductase C-terminal" evidence="1">
    <location>
        <begin position="5"/>
        <end position="150"/>
    </location>
</feature>
<dbReference type="Pfam" id="PF01872">
    <property type="entry name" value="RibD_C"/>
    <property type="match status" value="1"/>
</dbReference>
<accession>A0A3E4MPC0</accession>
<comment type="caution">
    <text evidence="2">The sequence shown here is derived from an EMBL/GenBank/DDBJ whole genome shotgun (WGS) entry which is preliminary data.</text>
</comment>
<dbReference type="GO" id="GO:0008703">
    <property type="term" value="F:5-amino-6-(5-phosphoribosylamino)uracil reductase activity"/>
    <property type="evidence" value="ECO:0007669"/>
    <property type="project" value="InterPro"/>
</dbReference>
<reference evidence="2 3" key="1">
    <citation type="submission" date="2018-08" db="EMBL/GenBank/DDBJ databases">
        <title>A genome reference for cultivated species of the human gut microbiota.</title>
        <authorList>
            <person name="Zou Y."/>
            <person name="Xue W."/>
            <person name="Luo G."/>
        </authorList>
    </citation>
    <scope>NUCLEOTIDE SEQUENCE [LARGE SCALE GENOMIC DNA]</scope>
    <source>
        <strain evidence="2 3">TF10-3AC</strain>
    </source>
</reference>
<keyword evidence="3" id="KW-1185">Reference proteome</keyword>
<evidence type="ECO:0000313" key="3">
    <source>
        <dbReference type="Proteomes" id="UP000260862"/>
    </source>
</evidence>
<dbReference type="EMBL" id="QSQT01000041">
    <property type="protein sequence ID" value="RGK51610.1"/>
    <property type="molecule type" value="Genomic_DNA"/>
</dbReference>
<dbReference type="InterPro" id="IPR024072">
    <property type="entry name" value="DHFR-like_dom_sf"/>
</dbReference>
<dbReference type="RefSeq" id="WP_117674021.1">
    <property type="nucleotide sequence ID" value="NZ_CABOGR010000041.1"/>
</dbReference>
<dbReference type="AlphaFoldDB" id="A0A3E4MPC0"/>
<dbReference type="InterPro" id="IPR002734">
    <property type="entry name" value="RibDG_C"/>
</dbReference>
<protein>
    <submittedName>
        <fullName evidence="2">Dihydrofolate reductase</fullName>
    </submittedName>
</protein>
<dbReference type="Gene3D" id="3.40.430.10">
    <property type="entry name" value="Dihydrofolate Reductase, subunit A"/>
    <property type="match status" value="1"/>
</dbReference>
<name>A0A3E4MPC0_9BACT</name>
<organism evidence="2 3">
    <name type="scientific">Phocaeicola plebeius</name>
    <dbReference type="NCBI Taxonomy" id="310297"/>
    <lineage>
        <taxon>Bacteria</taxon>
        <taxon>Pseudomonadati</taxon>
        <taxon>Bacteroidota</taxon>
        <taxon>Bacteroidia</taxon>
        <taxon>Bacteroidales</taxon>
        <taxon>Bacteroidaceae</taxon>
        <taxon>Phocaeicola</taxon>
    </lineage>
</organism>
<proteinExistence type="predicted"/>